<sequence length="83" mass="9852">MKDKVGKIGIINFRFTSMEENIHRELGIMVTSFGRVGAGWGEHKKNLSIRIGFWKYLLFIWRQRNVKVKDEKKKLEKGRRTKS</sequence>
<reference evidence="1 2" key="1">
    <citation type="journal article" date="2016" name="Nat. Commun.">
        <title>Thousands of microbial genomes shed light on interconnected biogeochemical processes in an aquifer system.</title>
        <authorList>
            <person name="Anantharaman K."/>
            <person name="Brown C.T."/>
            <person name="Hug L.A."/>
            <person name="Sharon I."/>
            <person name="Castelle C.J."/>
            <person name="Probst A.J."/>
            <person name="Thomas B.C."/>
            <person name="Singh A."/>
            <person name="Wilkins M.J."/>
            <person name="Karaoz U."/>
            <person name="Brodie E.L."/>
            <person name="Williams K.H."/>
            <person name="Hubbard S.S."/>
            <person name="Banfield J.F."/>
        </authorList>
    </citation>
    <scope>NUCLEOTIDE SEQUENCE [LARGE SCALE GENOMIC DNA]</scope>
</reference>
<comment type="caution">
    <text evidence="1">The sequence shown here is derived from an EMBL/GenBank/DDBJ whole genome shotgun (WGS) entry which is preliminary data.</text>
</comment>
<protein>
    <submittedName>
        <fullName evidence="1">Uncharacterized protein</fullName>
    </submittedName>
</protein>
<proteinExistence type="predicted"/>
<accession>A0A1F7X030</accession>
<gene>
    <name evidence="1" type="ORF">A2Z67_00950</name>
</gene>
<dbReference type="EMBL" id="MGFQ01000053">
    <property type="protein sequence ID" value="OGM08253.1"/>
    <property type="molecule type" value="Genomic_DNA"/>
</dbReference>
<name>A0A1F7X030_9BACT</name>
<organism evidence="1 2">
    <name type="scientific">Candidatus Woesebacteria bacterium RBG_13_36_22</name>
    <dbReference type="NCBI Taxonomy" id="1802478"/>
    <lineage>
        <taxon>Bacteria</taxon>
        <taxon>Candidatus Woeseibacteriota</taxon>
    </lineage>
</organism>
<evidence type="ECO:0000313" key="2">
    <source>
        <dbReference type="Proteomes" id="UP000176939"/>
    </source>
</evidence>
<dbReference type="Proteomes" id="UP000176939">
    <property type="component" value="Unassembled WGS sequence"/>
</dbReference>
<dbReference type="AlphaFoldDB" id="A0A1F7X030"/>
<evidence type="ECO:0000313" key="1">
    <source>
        <dbReference type="EMBL" id="OGM08253.1"/>
    </source>
</evidence>